<accession>A0AAU7CF02</accession>
<dbReference type="EMBL" id="CP155447">
    <property type="protein sequence ID" value="XBH03761.1"/>
    <property type="molecule type" value="Genomic_DNA"/>
</dbReference>
<gene>
    <name evidence="2" type="ORF">V5E97_36480</name>
</gene>
<feature type="domain" description="DUF4145" evidence="1">
    <location>
        <begin position="45"/>
        <end position="123"/>
    </location>
</feature>
<reference evidence="2" key="1">
    <citation type="submission" date="2024-05" db="EMBL/GenBank/DDBJ databases">
        <title>Planctomycetes of the genus Singulisphaera possess chitinolytic capabilities.</title>
        <authorList>
            <person name="Ivanova A."/>
        </authorList>
    </citation>
    <scope>NUCLEOTIDE SEQUENCE</scope>
    <source>
        <strain evidence="2">Ch08T</strain>
    </source>
</reference>
<dbReference type="Pfam" id="PF13643">
    <property type="entry name" value="DUF4145"/>
    <property type="match status" value="1"/>
</dbReference>
<protein>
    <submittedName>
        <fullName evidence="2">DUF4145 domain-containing protein</fullName>
    </submittedName>
</protein>
<dbReference type="InterPro" id="IPR025285">
    <property type="entry name" value="DUF4145"/>
</dbReference>
<evidence type="ECO:0000259" key="1">
    <source>
        <dbReference type="Pfam" id="PF13643"/>
    </source>
</evidence>
<sequence>MNEVENRLIGDHYESDIKATTLVWPKTPKCQIPPGVPDPLASDFREAHDSLAISPKASAALSRRCLQALIQDQEGIHDRNLVDQIKKLLAMNKIPSYLAQDLDAIRNIGNFAAHPQKNQNTGEIVDVEPGEAAWTLQVCRDLLEFYYVDLPKSVARRIALNQKLGDAGQKPML</sequence>
<dbReference type="AlphaFoldDB" id="A0AAU7CF02"/>
<dbReference type="RefSeq" id="WP_406696501.1">
    <property type="nucleotide sequence ID" value="NZ_CP155447.1"/>
</dbReference>
<proteinExistence type="predicted"/>
<organism evidence="2">
    <name type="scientific">Singulisphaera sp. Ch08</name>
    <dbReference type="NCBI Taxonomy" id="3120278"/>
    <lineage>
        <taxon>Bacteria</taxon>
        <taxon>Pseudomonadati</taxon>
        <taxon>Planctomycetota</taxon>
        <taxon>Planctomycetia</taxon>
        <taxon>Isosphaerales</taxon>
        <taxon>Isosphaeraceae</taxon>
        <taxon>Singulisphaera</taxon>
    </lineage>
</organism>
<evidence type="ECO:0000313" key="2">
    <source>
        <dbReference type="EMBL" id="XBH03761.1"/>
    </source>
</evidence>
<name>A0AAU7CF02_9BACT</name>